<evidence type="ECO:0000313" key="6">
    <source>
        <dbReference type="Proteomes" id="UP001295423"/>
    </source>
</evidence>
<dbReference type="PANTHER" id="PTHR43179">
    <property type="entry name" value="RHAMNOSYLTRANSFERASE WBBL"/>
    <property type="match status" value="1"/>
</dbReference>
<evidence type="ECO:0000256" key="3">
    <source>
        <dbReference type="ARBA" id="ARBA00022679"/>
    </source>
</evidence>
<organism evidence="5 6">
    <name type="scientific">Cylindrotheca closterium</name>
    <dbReference type="NCBI Taxonomy" id="2856"/>
    <lineage>
        <taxon>Eukaryota</taxon>
        <taxon>Sar</taxon>
        <taxon>Stramenopiles</taxon>
        <taxon>Ochrophyta</taxon>
        <taxon>Bacillariophyta</taxon>
        <taxon>Bacillariophyceae</taxon>
        <taxon>Bacillariophycidae</taxon>
        <taxon>Bacillariales</taxon>
        <taxon>Bacillariaceae</taxon>
        <taxon>Cylindrotheca</taxon>
    </lineage>
</organism>
<evidence type="ECO:0000256" key="2">
    <source>
        <dbReference type="ARBA" id="ARBA00022676"/>
    </source>
</evidence>
<sequence>MTGVADLYLYLKKPHSKDRWYRLSSHFVNSTGHTKFAVLSWKRTGSNLLCGILHNHPDITMHNELFNTIDIFTYHPSFKTIQNCEALWTPQTRDLDPVGFLRFVWSGMLADGETPIKPGFKAVGFKSFPEHWITPRNEDVWQQEILEDLRVKKIILWRQDELAVFISMKRAEKTNAYMTHQYPSDLTIHVDPAEFQRFLNNYNNTFQNKYRSPISKRDTFIIEYEQLVDPIAFEEIAPKLWRFLGVQDDAKIQTLKETVRQSKPNENLSLVISNYEELEFCFRHSKVKHFVEKKEKGKLMHPPKVLPLNDHVKTDELCWSLISPLSGAWKSLRAERSRQSGVSIPPDLQSWSLLVPICSRAKSGLTSGDIETIKQRFNFNSNRFLDLALSSQHIPNAYIDRESCWQMLENFAKSLKATSSSAELKLTECIVGIDEDDILYSNKAAKIRIRKMFPCAVHFVSIKPAMYGHVCKIWNHLGRQAKHDYIVLLGDDIRLLDQGWQQRIVRRFYEVSENEDLPLGAACVAMKDLAFPGFPTFPVVHRWHVGKFGSIIPQQFANQGGDPYLYELYSRYNASSFEVTCRLENTIGGDGDARYLKHQINWRAHVLTENLKHLRESLGNLRPRGICLDVVVPSYRTNNNEFLKRILLLRATVMLYVRFWIVVDNPLPEHIESVKNLANGINETSLKKDCNYFVNVIHYAENRGASYARNMGYNFTTADWVLFLDDDVIPEPNILDAYAGAIKRYPEGKVFVGLTNLPEACNLWTQMLCTCNVGYFYGIAKETVRPSWGVTANLMVRGARCNHTIQFKQIFPKTGGGEDIDFVYQYKKWHHDWKTPITVGVPEAVVSHPWWNSGQTCYSQIMGWAWGDSICITEWPEKTFLVFPNWIELIVCLLPIISVCSGQYAAGIHAALGVFVLEHLLKGWKYFDDAKSVCEETSLRTCLVALGAGSVLSSQEVTRTIALIRRQSFFSFSRRVDWFDGSKPNIQLDIQLGSIVRFGLFVAVIWSTFRNSSMLSETEPDVGIALGRLAQIA</sequence>
<dbReference type="GO" id="GO:0016757">
    <property type="term" value="F:glycosyltransferase activity"/>
    <property type="evidence" value="ECO:0007669"/>
    <property type="project" value="UniProtKB-KW"/>
</dbReference>
<evidence type="ECO:0000313" key="5">
    <source>
        <dbReference type="EMBL" id="CAJ1940641.1"/>
    </source>
</evidence>
<dbReference type="CDD" id="cd00761">
    <property type="entry name" value="Glyco_tranf_GTA_type"/>
    <property type="match status" value="1"/>
</dbReference>
<dbReference type="Gene3D" id="3.90.550.10">
    <property type="entry name" value="Spore Coat Polysaccharide Biosynthesis Protein SpsA, Chain A"/>
    <property type="match status" value="1"/>
</dbReference>
<proteinExistence type="inferred from homology"/>
<dbReference type="InterPro" id="IPR029044">
    <property type="entry name" value="Nucleotide-diphossugar_trans"/>
</dbReference>
<gene>
    <name evidence="5" type="ORF">CYCCA115_LOCUS7128</name>
</gene>
<dbReference type="Pfam" id="PF00535">
    <property type="entry name" value="Glycos_transf_2"/>
    <property type="match status" value="1"/>
</dbReference>
<protein>
    <recommendedName>
        <fullName evidence="4">Glycosyltransferase 2-like domain-containing protein</fullName>
    </recommendedName>
</protein>
<dbReference type="InterPro" id="IPR027417">
    <property type="entry name" value="P-loop_NTPase"/>
</dbReference>
<keyword evidence="6" id="KW-1185">Reference proteome</keyword>
<keyword evidence="3" id="KW-0808">Transferase</keyword>
<reference evidence="5" key="1">
    <citation type="submission" date="2023-08" db="EMBL/GenBank/DDBJ databases">
        <authorList>
            <person name="Audoor S."/>
            <person name="Bilcke G."/>
        </authorList>
    </citation>
    <scope>NUCLEOTIDE SEQUENCE</scope>
</reference>
<dbReference type="AlphaFoldDB" id="A0AAD2FLF5"/>
<dbReference type="Proteomes" id="UP001295423">
    <property type="component" value="Unassembled WGS sequence"/>
</dbReference>
<name>A0AAD2FLF5_9STRA</name>
<dbReference type="PANTHER" id="PTHR43179:SF12">
    <property type="entry name" value="GALACTOFURANOSYLTRANSFERASE GLFT2"/>
    <property type="match status" value="1"/>
</dbReference>
<dbReference type="SUPFAM" id="SSF53448">
    <property type="entry name" value="Nucleotide-diphospho-sugar transferases"/>
    <property type="match status" value="1"/>
</dbReference>
<comment type="similarity">
    <text evidence="1">Belongs to the glycosyltransferase 2 family.</text>
</comment>
<dbReference type="EMBL" id="CAKOGP040000924">
    <property type="protein sequence ID" value="CAJ1940641.1"/>
    <property type="molecule type" value="Genomic_DNA"/>
</dbReference>
<keyword evidence="2" id="KW-0328">Glycosyltransferase</keyword>
<accession>A0AAD2FLF5</accession>
<comment type="caution">
    <text evidence="5">The sequence shown here is derived from an EMBL/GenBank/DDBJ whole genome shotgun (WGS) entry which is preliminary data.</text>
</comment>
<dbReference type="SUPFAM" id="SSF52540">
    <property type="entry name" value="P-loop containing nucleoside triphosphate hydrolases"/>
    <property type="match status" value="1"/>
</dbReference>
<dbReference type="Gene3D" id="3.40.50.300">
    <property type="entry name" value="P-loop containing nucleotide triphosphate hydrolases"/>
    <property type="match status" value="1"/>
</dbReference>
<evidence type="ECO:0000256" key="1">
    <source>
        <dbReference type="ARBA" id="ARBA00006739"/>
    </source>
</evidence>
<dbReference type="InterPro" id="IPR001173">
    <property type="entry name" value="Glyco_trans_2-like"/>
</dbReference>
<evidence type="ECO:0000259" key="4">
    <source>
        <dbReference type="Pfam" id="PF00535"/>
    </source>
</evidence>
<feature type="domain" description="Glycosyltransferase 2-like" evidence="4">
    <location>
        <begin position="630"/>
        <end position="751"/>
    </location>
</feature>